<evidence type="ECO:0000313" key="4">
    <source>
        <dbReference type="Proteomes" id="UP000198210"/>
    </source>
</evidence>
<dbReference type="PANTHER" id="PTHR30160">
    <property type="entry name" value="TETRAACYLDISACCHARIDE 4'-KINASE-RELATED"/>
    <property type="match status" value="1"/>
</dbReference>
<dbReference type="GO" id="GO:0005829">
    <property type="term" value="C:cytosol"/>
    <property type="evidence" value="ECO:0007669"/>
    <property type="project" value="TreeGrafter"/>
</dbReference>
<dbReference type="Proteomes" id="UP000198210">
    <property type="component" value="Chromosome I"/>
</dbReference>
<proteinExistence type="predicted"/>
<protein>
    <submittedName>
        <fullName evidence="3">ADP-heptose:LPS heptosyltransferase</fullName>
    </submittedName>
</protein>
<sequence>MILVLRALGVGDLATGVPALRALHAAYPEQELALIAPAWLDPLIDLVGGIDRRIHTDGLGPLPRTGPAPEIAVNLHGRGPQSHRMLTTTRPDRMLAFANPDAGHHDGPAWNDDEHEVHRWCRLLAWYGIPADPGDLALLAPPPSGVPTGVTVVHPGSKIRAKRWPADRFAALARQLTERGHRVVVTGSADERELAGRVADRAGLPATAVLAGRTDVGELAALVARARLVVSGDTGVAHLATGYGTASVVLFGPVPPDRWGPPPGRSRHRVLTAGDGEWTGGAGVGTPSTMAAIPLDRVLAAVDEAEQAVRTSGAIAA</sequence>
<evidence type="ECO:0000256" key="2">
    <source>
        <dbReference type="ARBA" id="ARBA00022679"/>
    </source>
</evidence>
<reference evidence="3 4" key="1">
    <citation type="submission" date="2016-06" db="EMBL/GenBank/DDBJ databases">
        <authorList>
            <person name="Kjaerup R.B."/>
            <person name="Dalgaard T.S."/>
            <person name="Juul-Madsen H.R."/>
        </authorList>
    </citation>
    <scope>NUCLEOTIDE SEQUENCE [LARGE SCALE GENOMIC DNA]</scope>
    <source>
        <strain evidence="3 4">DSM 45097</strain>
    </source>
</reference>
<dbReference type="SUPFAM" id="SSF53756">
    <property type="entry name" value="UDP-Glycosyltransferase/glycogen phosphorylase"/>
    <property type="match status" value="1"/>
</dbReference>
<keyword evidence="4" id="KW-1185">Reference proteome</keyword>
<organism evidence="3 4">
    <name type="scientific">Micromonospora siamensis</name>
    <dbReference type="NCBI Taxonomy" id="299152"/>
    <lineage>
        <taxon>Bacteria</taxon>
        <taxon>Bacillati</taxon>
        <taxon>Actinomycetota</taxon>
        <taxon>Actinomycetes</taxon>
        <taxon>Micromonosporales</taxon>
        <taxon>Micromonosporaceae</taxon>
        <taxon>Micromonospora</taxon>
    </lineage>
</organism>
<dbReference type="GO" id="GO:0008713">
    <property type="term" value="F:ADP-heptose-lipopolysaccharide heptosyltransferase activity"/>
    <property type="evidence" value="ECO:0007669"/>
    <property type="project" value="TreeGrafter"/>
</dbReference>
<dbReference type="PANTHER" id="PTHR30160:SF1">
    <property type="entry name" value="LIPOPOLYSACCHARIDE 1,2-N-ACETYLGLUCOSAMINETRANSFERASE-RELATED"/>
    <property type="match status" value="1"/>
</dbReference>
<dbReference type="GO" id="GO:0009244">
    <property type="term" value="P:lipopolysaccharide core region biosynthetic process"/>
    <property type="evidence" value="ECO:0007669"/>
    <property type="project" value="TreeGrafter"/>
</dbReference>
<gene>
    <name evidence="3" type="ORF">GA0074704_2731</name>
</gene>
<dbReference type="AlphaFoldDB" id="A0A1C5I1J2"/>
<dbReference type="CDD" id="cd03789">
    <property type="entry name" value="GT9_LPS_heptosyltransferase"/>
    <property type="match status" value="1"/>
</dbReference>
<dbReference type="EMBL" id="LT607751">
    <property type="protein sequence ID" value="SCG52046.1"/>
    <property type="molecule type" value="Genomic_DNA"/>
</dbReference>
<keyword evidence="2 3" id="KW-0808">Transferase</keyword>
<accession>A0A1C5I1J2</accession>
<keyword evidence="1" id="KW-0328">Glycosyltransferase</keyword>
<name>A0A1C5I1J2_9ACTN</name>
<dbReference type="Gene3D" id="3.40.50.2000">
    <property type="entry name" value="Glycogen Phosphorylase B"/>
    <property type="match status" value="2"/>
</dbReference>
<evidence type="ECO:0000313" key="3">
    <source>
        <dbReference type="EMBL" id="SCG52046.1"/>
    </source>
</evidence>
<dbReference type="InterPro" id="IPR002201">
    <property type="entry name" value="Glyco_trans_9"/>
</dbReference>
<dbReference type="RefSeq" id="WP_088970852.1">
    <property type="nucleotide sequence ID" value="NZ_JBHLYF010000016.1"/>
</dbReference>
<dbReference type="Pfam" id="PF01075">
    <property type="entry name" value="Glyco_transf_9"/>
    <property type="match status" value="1"/>
</dbReference>
<dbReference type="InterPro" id="IPR051199">
    <property type="entry name" value="LPS_LOS_Heptosyltrfase"/>
</dbReference>
<evidence type="ECO:0000256" key="1">
    <source>
        <dbReference type="ARBA" id="ARBA00022676"/>
    </source>
</evidence>